<dbReference type="Proteomes" id="UP000078368">
    <property type="component" value="Unassembled WGS sequence"/>
</dbReference>
<protein>
    <submittedName>
        <fullName evidence="6">Uncharacterized protein</fullName>
    </submittedName>
</protein>
<accession>A0A179B3H5</accession>
<keyword evidence="7" id="KW-1185">Reference proteome</keyword>
<dbReference type="PANTHER" id="PTHR43248:SF29">
    <property type="entry name" value="TRIPEPTIDYL AMINOPEPTIDASE"/>
    <property type="match status" value="1"/>
</dbReference>
<evidence type="ECO:0000256" key="1">
    <source>
        <dbReference type="ARBA" id="ARBA00010088"/>
    </source>
</evidence>
<dbReference type="PANTHER" id="PTHR43248">
    <property type="entry name" value="2-SUCCINYL-6-HYDROXY-2,4-CYCLOHEXADIENE-1-CARBOXYLATE SYNTHASE"/>
    <property type="match status" value="1"/>
</dbReference>
<sequence length="474" mass="51605">MEKFYRQKLTWSECKGKDRAGLQCAQAQVPLDYKRPEGKTITISMLKVPAKSGKPIGSLFVNPGGPGGSGIEKAASLSKSLKPEILDKYDVVGFDPRGVDASTPVKCADAAALNAFFLDADYDLSTAKGRQQQQEAAKKIADGCEKRSGELLPHVGTESAARDMDVLRGLVGDKKLNYLGFSYGTELGGMYADLFPKKVGRMVLDGAVNTQLGNARLLYEGTLSVDESFGRYAKRCVDGGKCPLGTTVKAAKKKMRALFDQAAKKPFPTSNPARPLTRSNLMASVRWAMYRDEAWPGLDQALGKLIEKNDGTELLELSGPQTPNDESNMMESLLAISCADYAKEPDSVYAKYNKKLKERASVFGGYDPWTTKVIQVCRNLKYHPKAGLGAFRAKGSASIVVIGTKHDPATPYRWAKAMHRTLENSVLLTWEGDGHTAYGRSGACIENQVNAYLLTGRVPKDGLVCPVEQKQGQR</sequence>
<dbReference type="Gene3D" id="3.40.50.1820">
    <property type="entry name" value="alpha/beta hydrolase"/>
    <property type="match status" value="1"/>
</dbReference>
<dbReference type="InterPro" id="IPR013595">
    <property type="entry name" value="Pept_S33_TAP-like_C"/>
</dbReference>
<evidence type="ECO:0000259" key="4">
    <source>
        <dbReference type="Pfam" id="PF00561"/>
    </source>
</evidence>
<evidence type="ECO:0000256" key="2">
    <source>
        <dbReference type="ARBA" id="ARBA00022729"/>
    </source>
</evidence>
<evidence type="ECO:0000259" key="5">
    <source>
        <dbReference type="Pfam" id="PF08386"/>
    </source>
</evidence>
<proteinExistence type="inferred from homology"/>
<evidence type="ECO:0000313" key="7">
    <source>
        <dbReference type="Proteomes" id="UP000078368"/>
    </source>
</evidence>
<name>A0A179B3H5_9ACTO</name>
<feature type="domain" description="AB hydrolase-1" evidence="4">
    <location>
        <begin position="59"/>
        <end position="289"/>
    </location>
</feature>
<comment type="caution">
    <text evidence="6">The sequence shown here is derived from an EMBL/GenBank/DDBJ whole genome shotgun (WGS) entry which is preliminary data.</text>
</comment>
<organism evidence="6 7">
    <name type="scientific">Peptidiphaga gingivicola</name>
    <dbReference type="NCBI Taxonomy" id="2741497"/>
    <lineage>
        <taxon>Bacteria</taxon>
        <taxon>Bacillati</taxon>
        <taxon>Actinomycetota</taxon>
        <taxon>Actinomycetes</taxon>
        <taxon>Actinomycetales</taxon>
        <taxon>Actinomycetaceae</taxon>
        <taxon>Peptidiphaga</taxon>
    </lineage>
</organism>
<dbReference type="SUPFAM" id="SSF53474">
    <property type="entry name" value="alpha/beta-Hydrolases"/>
    <property type="match status" value="1"/>
</dbReference>
<comment type="similarity">
    <text evidence="1">Belongs to the peptidase S33 family.</text>
</comment>
<keyword evidence="3" id="KW-0378">Hydrolase</keyword>
<evidence type="ECO:0000313" key="6">
    <source>
        <dbReference type="EMBL" id="OAP86238.1"/>
    </source>
</evidence>
<dbReference type="InterPro" id="IPR051601">
    <property type="entry name" value="Serine_prot/Carboxylest_S33"/>
</dbReference>
<gene>
    <name evidence="6" type="ORF">A4H34_03445</name>
</gene>
<dbReference type="Pfam" id="PF00561">
    <property type="entry name" value="Abhydrolase_1"/>
    <property type="match status" value="1"/>
</dbReference>
<evidence type="ECO:0000256" key="3">
    <source>
        <dbReference type="ARBA" id="ARBA00022801"/>
    </source>
</evidence>
<dbReference type="Pfam" id="PF08386">
    <property type="entry name" value="Abhydrolase_4"/>
    <property type="match status" value="1"/>
</dbReference>
<reference evidence="6 7" key="1">
    <citation type="submission" date="2016-04" db="EMBL/GenBank/DDBJ databases">
        <title>Peptidophaga gingivicola gen. nov., sp. nov., isolated from human subgingival plaque.</title>
        <authorList>
            <person name="Beall C.J."/>
            <person name="Mokrzan E.M."/>
            <person name="Griffen A.L."/>
            <person name="Leys E.J."/>
        </authorList>
    </citation>
    <scope>NUCLEOTIDE SEQUENCE [LARGE SCALE GENOMIC DNA]</scope>
    <source>
        <strain evidence="6 7">BA112</strain>
    </source>
</reference>
<dbReference type="InterPro" id="IPR000073">
    <property type="entry name" value="AB_hydrolase_1"/>
</dbReference>
<keyword evidence="2" id="KW-0732">Signal</keyword>
<dbReference type="AlphaFoldDB" id="A0A179B3H5"/>
<dbReference type="GO" id="GO:0016787">
    <property type="term" value="F:hydrolase activity"/>
    <property type="evidence" value="ECO:0007669"/>
    <property type="project" value="UniProtKB-KW"/>
</dbReference>
<dbReference type="EMBL" id="LVZK01000001">
    <property type="protein sequence ID" value="OAP86238.1"/>
    <property type="molecule type" value="Genomic_DNA"/>
</dbReference>
<dbReference type="InterPro" id="IPR029058">
    <property type="entry name" value="AB_hydrolase_fold"/>
</dbReference>
<feature type="domain" description="Peptidase S33 tripeptidyl aminopeptidase-like C-terminal" evidence="5">
    <location>
        <begin position="369"/>
        <end position="465"/>
    </location>
</feature>
<dbReference type="OrthoDB" id="3252468at2"/>
<dbReference type="STRING" id="1823756.A4H34_03445"/>